<dbReference type="RefSeq" id="WP_242166077.1">
    <property type="nucleotide sequence ID" value="NZ_JAJMLW010000003.1"/>
</dbReference>
<protein>
    <submittedName>
        <fullName evidence="7">ABC transporter permease</fullName>
    </submittedName>
</protein>
<keyword evidence="3 5" id="KW-1133">Transmembrane helix</keyword>
<name>A0ABS9WIC5_9ACTN</name>
<feature type="transmembrane region" description="Helical" evidence="5">
    <location>
        <begin position="365"/>
        <end position="387"/>
    </location>
</feature>
<gene>
    <name evidence="7" type="ORF">LPT13_09720</name>
</gene>
<keyword evidence="8" id="KW-1185">Reference proteome</keyword>
<feature type="transmembrane region" description="Helical" evidence="5">
    <location>
        <begin position="274"/>
        <end position="293"/>
    </location>
</feature>
<keyword evidence="4 5" id="KW-0472">Membrane</keyword>
<evidence type="ECO:0000256" key="4">
    <source>
        <dbReference type="ARBA" id="ARBA00023136"/>
    </source>
</evidence>
<dbReference type="Proteomes" id="UP001430755">
    <property type="component" value="Unassembled WGS sequence"/>
</dbReference>
<organism evidence="7 8">
    <name type="scientific">Adlercreutzia faecimuris</name>
    <dbReference type="NCBI Taxonomy" id="2897341"/>
    <lineage>
        <taxon>Bacteria</taxon>
        <taxon>Bacillati</taxon>
        <taxon>Actinomycetota</taxon>
        <taxon>Coriobacteriia</taxon>
        <taxon>Eggerthellales</taxon>
        <taxon>Eggerthellaceae</taxon>
        <taxon>Adlercreutzia</taxon>
    </lineage>
</organism>
<evidence type="ECO:0000256" key="2">
    <source>
        <dbReference type="ARBA" id="ARBA00022692"/>
    </source>
</evidence>
<feature type="transmembrane region" description="Helical" evidence="5">
    <location>
        <begin position="305"/>
        <end position="323"/>
    </location>
</feature>
<comment type="caution">
    <text evidence="7">The sequence shown here is derived from an EMBL/GenBank/DDBJ whole genome shotgun (WGS) entry which is preliminary data.</text>
</comment>
<evidence type="ECO:0000256" key="5">
    <source>
        <dbReference type="SAM" id="Phobius"/>
    </source>
</evidence>
<evidence type="ECO:0000256" key="1">
    <source>
        <dbReference type="ARBA" id="ARBA00004141"/>
    </source>
</evidence>
<evidence type="ECO:0000256" key="3">
    <source>
        <dbReference type="ARBA" id="ARBA00022989"/>
    </source>
</evidence>
<dbReference type="Pfam" id="PF12698">
    <property type="entry name" value="ABC2_membrane_3"/>
    <property type="match status" value="1"/>
</dbReference>
<evidence type="ECO:0000313" key="7">
    <source>
        <dbReference type="EMBL" id="MCI2242628.1"/>
    </source>
</evidence>
<accession>A0ABS9WIC5</accession>
<dbReference type="EMBL" id="JAJMLW010000003">
    <property type="protein sequence ID" value="MCI2242628.1"/>
    <property type="molecule type" value="Genomic_DNA"/>
</dbReference>
<reference evidence="7" key="1">
    <citation type="submission" date="2021-11" db="EMBL/GenBank/DDBJ databases">
        <title>A Novel Adlercreutzia Species, isolated from a Allomyrina dichotoma larva feces.</title>
        <authorList>
            <person name="Suh M.K."/>
        </authorList>
    </citation>
    <scope>NUCLEOTIDE SEQUENCE</scope>
    <source>
        <strain evidence="7">JBNU-10</strain>
    </source>
</reference>
<feature type="transmembrane region" description="Helical" evidence="5">
    <location>
        <begin position="237"/>
        <end position="262"/>
    </location>
</feature>
<sequence length="395" mass="40982">MLSVFTATLKTVARDRGVFVWALAFPILLSTIFMLMFANIDEAQSFDPVPTAVVADADWDASPLAGAVESLAEPDAEGSDALLAVTAYPDEAAARRALLAGEVAGVLSVDAAGVPRLAVAPADDGVGVDQVNQTILQNVVSAYGRDRELLAGIVAADPRALADPDRVAAALEPPEGLRSVSLTREAPTETVRFYYALFGMAALFGGTIGLVAVCRVQPNLSPLGARCAVGALSRGRVLVASLAACWVIAFACLMVAFLYVRFVVGVGFGGREGLCVAGLAAAALLATALGTLVGSLPKVDYGAKTGLLTGIVCLLSLFAGLYGEPCMELADLVAREAPALAALNPARVITDMFYSLYYYDSLAPFLAKLGTLLALAAALFAASLAFVRRQRYASI</sequence>
<evidence type="ECO:0000313" key="8">
    <source>
        <dbReference type="Proteomes" id="UP001430755"/>
    </source>
</evidence>
<feature type="transmembrane region" description="Helical" evidence="5">
    <location>
        <begin position="18"/>
        <end position="38"/>
    </location>
</feature>
<feature type="transmembrane region" description="Helical" evidence="5">
    <location>
        <begin position="193"/>
        <end position="216"/>
    </location>
</feature>
<keyword evidence="2 5" id="KW-0812">Transmembrane</keyword>
<dbReference type="InterPro" id="IPR013525">
    <property type="entry name" value="ABC2_TM"/>
</dbReference>
<feature type="domain" description="ABC-2 type transporter transmembrane" evidence="6">
    <location>
        <begin position="18"/>
        <end position="384"/>
    </location>
</feature>
<comment type="subcellular location">
    <subcellularLocation>
        <location evidence="1">Membrane</location>
        <topology evidence="1">Multi-pass membrane protein</topology>
    </subcellularLocation>
</comment>
<evidence type="ECO:0000259" key="6">
    <source>
        <dbReference type="Pfam" id="PF12698"/>
    </source>
</evidence>
<proteinExistence type="predicted"/>